<feature type="compositionally biased region" description="Low complexity" evidence="12">
    <location>
        <begin position="626"/>
        <end position="641"/>
    </location>
</feature>
<dbReference type="CDD" id="cd01650">
    <property type="entry name" value="RT_nLTR_like"/>
    <property type="match status" value="1"/>
</dbReference>
<dbReference type="GO" id="GO:0004143">
    <property type="term" value="F:ATP-dependent diacylglycerol kinase activity"/>
    <property type="evidence" value="ECO:0007669"/>
    <property type="project" value="UniProtKB-EC"/>
</dbReference>
<evidence type="ECO:0000256" key="12">
    <source>
        <dbReference type="SAM" id="MobiDB-lite"/>
    </source>
</evidence>
<reference evidence="15" key="2">
    <citation type="submission" date="2021-03" db="UniProtKB">
        <authorList>
            <consortium name="EnsemblPlants"/>
        </authorList>
    </citation>
    <scope>IDENTIFICATION</scope>
</reference>
<dbReference type="GO" id="GO:0016020">
    <property type="term" value="C:membrane"/>
    <property type="evidence" value="ECO:0007669"/>
    <property type="project" value="TreeGrafter"/>
</dbReference>
<dbReference type="EnsemblPlants" id="evm.model.08.924">
    <property type="protein sequence ID" value="cds.evm.model.08.924"/>
    <property type="gene ID" value="evm.TU.08.924"/>
</dbReference>
<dbReference type="GO" id="GO:0005524">
    <property type="term" value="F:ATP binding"/>
    <property type="evidence" value="ECO:0007669"/>
    <property type="project" value="UniProtKB-KW"/>
</dbReference>
<evidence type="ECO:0000256" key="4">
    <source>
        <dbReference type="ARBA" id="ARBA00022679"/>
    </source>
</evidence>
<dbReference type="PANTHER" id="PTHR11255">
    <property type="entry name" value="DIACYLGLYCEROL KINASE"/>
    <property type="match status" value="1"/>
</dbReference>
<dbReference type="InterPro" id="IPR000756">
    <property type="entry name" value="Diacylglycerol_kin_accessory"/>
</dbReference>
<dbReference type="GO" id="GO:0007200">
    <property type="term" value="P:phospholipase C-activating G protein-coupled receptor signaling pathway"/>
    <property type="evidence" value="ECO:0007669"/>
    <property type="project" value="InterPro"/>
</dbReference>
<dbReference type="FunFam" id="3.40.50.10330:FF:000016">
    <property type="entry name" value="Diacylglycerol kinase"/>
    <property type="match status" value="1"/>
</dbReference>
<organism evidence="15 16">
    <name type="scientific">Cannabis sativa</name>
    <name type="common">Hemp</name>
    <name type="synonym">Marijuana</name>
    <dbReference type="NCBI Taxonomy" id="3483"/>
    <lineage>
        <taxon>Eukaryota</taxon>
        <taxon>Viridiplantae</taxon>
        <taxon>Streptophyta</taxon>
        <taxon>Embryophyta</taxon>
        <taxon>Tracheophyta</taxon>
        <taxon>Spermatophyta</taxon>
        <taxon>Magnoliopsida</taxon>
        <taxon>eudicotyledons</taxon>
        <taxon>Gunneridae</taxon>
        <taxon>Pentapetalae</taxon>
        <taxon>rosids</taxon>
        <taxon>fabids</taxon>
        <taxon>Rosales</taxon>
        <taxon>Cannabaceae</taxon>
        <taxon>Cannabis</taxon>
    </lineage>
</organism>
<dbReference type="InterPro" id="IPR017438">
    <property type="entry name" value="ATP-NAD_kinase_N"/>
</dbReference>
<proteinExistence type="inferred from homology"/>
<feature type="compositionally biased region" description="Acidic residues" evidence="12">
    <location>
        <begin position="463"/>
        <end position="476"/>
    </location>
</feature>
<evidence type="ECO:0000256" key="9">
    <source>
        <dbReference type="ARBA" id="ARBA00023016"/>
    </source>
</evidence>
<dbReference type="GO" id="GO:0006952">
    <property type="term" value="P:defense response"/>
    <property type="evidence" value="ECO:0007669"/>
    <property type="project" value="UniProtKB-KW"/>
</dbReference>
<feature type="compositionally biased region" description="Basic and acidic residues" evidence="12">
    <location>
        <begin position="551"/>
        <end position="564"/>
    </location>
</feature>
<dbReference type="Pfam" id="PF00078">
    <property type="entry name" value="RVT_1"/>
    <property type="match status" value="1"/>
</dbReference>
<dbReference type="InterPro" id="IPR000477">
    <property type="entry name" value="RT_dom"/>
</dbReference>
<feature type="domain" description="Reverse transcriptase" evidence="14">
    <location>
        <begin position="837"/>
        <end position="1095"/>
    </location>
</feature>
<evidence type="ECO:0000313" key="16">
    <source>
        <dbReference type="Proteomes" id="UP000596661"/>
    </source>
</evidence>
<evidence type="ECO:0000259" key="14">
    <source>
        <dbReference type="PROSITE" id="PS50878"/>
    </source>
</evidence>
<dbReference type="FunFam" id="2.60.200.40:FF:000007">
    <property type="entry name" value="diacylglycerol kinase"/>
    <property type="match status" value="1"/>
</dbReference>
<reference evidence="15" key="1">
    <citation type="submission" date="2018-11" db="EMBL/GenBank/DDBJ databases">
        <authorList>
            <person name="Grassa J C."/>
        </authorList>
    </citation>
    <scope>NUCLEOTIDE SEQUENCE [LARGE SCALE GENOMIC DNA]</scope>
</reference>
<dbReference type="EMBL" id="UZAU01000694">
    <property type="status" value="NOT_ANNOTATED_CDS"/>
    <property type="molecule type" value="Genomic_DNA"/>
</dbReference>
<keyword evidence="7" id="KW-0611">Plant defense</keyword>
<dbReference type="SUPFAM" id="SSF111331">
    <property type="entry name" value="NAD kinase/diacylglycerol kinase-like"/>
    <property type="match status" value="1"/>
</dbReference>
<evidence type="ECO:0000256" key="11">
    <source>
        <dbReference type="RuleBase" id="RU361128"/>
    </source>
</evidence>
<name>A0A803QCT5_CANSA</name>
<dbReference type="Pfam" id="PF00609">
    <property type="entry name" value="DAGK_acc"/>
    <property type="match status" value="1"/>
</dbReference>
<evidence type="ECO:0000256" key="7">
    <source>
        <dbReference type="ARBA" id="ARBA00022821"/>
    </source>
</evidence>
<dbReference type="Proteomes" id="UP000596661">
    <property type="component" value="Chromosome 8"/>
</dbReference>
<evidence type="ECO:0000256" key="5">
    <source>
        <dbReference type="ARBA" id="ARBA00022741"/>
    </source>
</evidence>
<dbReference type="SMART" id="SM00046">
    <property type="entry name" value="DAGKc"/>
    <property type="match status" value="1"/>
</dbReference>
<keyword evidence="8 11" id="KW-0067">ATP-binding</keyword>
<dbReference type="Gramene" id="evm.model.08.924">
    <property type="protein sequence ID" value="cds.evm.model.08.924"/>
    <property type="gene ID" value="evm.TU.08.924"/>
</dbReference>
<keyword evidence="4 11" id="KW-0808">Transferase</keyword>
<dbReference type="SUPFAM" id="SSF56219">
    <property type="entry name" value="DNase I-like"/>
    <property type="match status" value="1"/>
</dbReference>
<dbReference type="InterPro" id="IPR037607">
    <property type="entry name" value="DGK"/>
</dbReference>
<protein>
    <recommendedName>
        <fullName evidence="11">Diacylglycerol kinase</fullName>
        <shortName evidence="11">DAG kinase</shortName>
        <ecNumber evidence="11">2.7.1.107</ecNumber>
    </recommendedName>
</protein>
<feature type="region of interest" description="Disordered" evidence="12">
    <location>
        <begin position="543"/>
        <end position="570"/>
    </location>
</feature>
<keyword evidence="16" id="KW-1185">Reference proteome</keyword>
<sequence>MKFLFQCCSWEVVMTHLRADNNVLKDYYIPDYILVPGSVIGDSRHVPCCPVVVFINTKSGGQLGGELLRTYQKLLNKNQVFDLGEKAPDKVLHQLYVTLDELKGSGDNFAAEIEKRLKIIVAGGDGTASWLLGVVSDLKLPHPPPIATVPLGTGNNLPFSFGWGKKNPGTSQESVESFLQKVKTAREMKIDSWHIIMRMKAPKEGSCDPIAPLELPHSLHAFNRVSKTDEMNMEGYHTYRGGFWNYFSMGMDAQVSYAFHSERKLHPEKFKNQLINQSTYLKLGCTQGWFCASLIHPASRNIAQLTKVMIMKKPGQWEELSIPSCIRSVVCLNLPSFSGGLNPWGKPKGNNLHDRDLTPPYVDDGLLEIVGFRNAWHGLVLLAPNGHGTRLAQASGVRFEFHKAAASHTFMRIDGEPWKQPLPVDDDKVVVEISHFGQVSMLAAASCRSKSVHDPSSALYCMNDEDDSNEEENTEGSEERRKFGAADTFKLPDDVDIAQLRSPLPKSSYDRYRQDFSKSGPWPFITQLARNTIALIIAHPRPFPALPSHTSSREKGKSIAKDPIDYPSNHSHDQTLSIFKHSQDIATTSTPSNDDKHCTKDIVSFSSTTHVPEVILQPTAATSSMTNSHIPHSNSSTSASINSSIRLSVATPPAYTHIHSSTVNSASPSRNYSISKTSTTTPFIPQNNAATKDSNSDLDNSQASASDNRMASLMSPLDDIANSNLHQQSDPTFEMSYLSLLADGKFTWELLTKLKDSAPLLPWLLMGDFNEIISHSNKLGGHLKNEAQIDYFRNTIDMCGLQELVFDGESRSHFEELKTSENILDELLAQEEDYWHQRARVSWLKSGDSNTKFFHQRANSRHHSNIITSLQDDQESQSAFLQSRLITDNVLVAFELLHSLKHLKRGKEGYAAMKLDMSKAFNRVEWHFIQNIMTTMGFASLIVDLILRCISSVTYSFSANGSTQGHVIPISGIRQGDPLSPFLFIICVEGLSRLFQGEENGGNLQGLRIAREAPMVSHLLFVDDSLVLCRANKRPAMVIKRSLDYYCRASGQCLNPEKLVLSFSPNTLPAIQSNFQQILQMAIQPCHERYLGLSSYSGRDKKALLPKQAWLIFSNPNSLIHRILKPRYFKHSSFLDADLGSYPSLTWRGIVWGKELLSKGLRWKVDVAKIQRIPLTLTKHHDTLTWHHEATGVYTVKSGYSLATKLEEQQPTTSGIQAQ</sequence>
<dbReference type="Gene3D" id="3.40.50.10330">
    <property type="entry name" value="Probable inorganic polyphosphate/atp-NAD kinase, domain 1"/>
    <property type="match status" value="1"/>
</dbReference>
<dbReference type="Gene3D" id="2.60.200.40">
    <property type="match status" value="1"/>
</dbReference>
<comment type="similarity">
    <text evidence="2 11">Belongs to the eukaryotic diacylglycerol kinase family.</text>
</comment>
<dbReference type="InterPro" id="IPR016064">
    <property type="entry name" value="NAD/diacylglycerol_kinase_sf"/>
</dbReference>
<accession>A0A803QCT5</accession>
<evidence type="ECO:0000313" key="15">
    <source>
        <dbReference type="EnsemblPlants" id="cds.evm.model.08.924"/>
    </source>
</evidence>
<evidence type="ECO:0000256" key="2">
    <source>
        <dbReference type="ARBA" id="ARBA00009280"/>
    </source>
</evidence>
<dbReference type="InterPro" id="IPR036691">
    <property type="entry name" value="Endo/exonu/phosph_ase_sf"/>
</dbReference>
<feature type="region of interest" description="Disordered" evidence="12">
    <location>
        <begin position="622"/>
        <end position="641"/>
    </location>
</feature>
<comment type="catalytic activity">
    <reaction evidence="1 11">
        <text>a 1,2-diacyl-sn-glycerol + ATP = a 1,2-diacyl-sn-glycero-3-phosphate + ADP + H(+)</text>
        <dbReference type="Rhea" id="RHEA:10272"/>
        <dbReference type="ChEBI" id="CHEBI:15378"/>
        <dbReference type="ChEBI" id="CHEBI:17815"/>
        <dbReference type="ChEBI" id="CHEBI:30616"/>
        <dbReference type="ChEBI" id="CHEBI:58608"/>
        <dbReference type="ChEBI" id="CHEBI:456216"/>
        <dbReference type="EC" id="2.7.1.107"/>
    </reaction>
</comment>
<dbReference type="EC" id="2.7.1.107" evidence="11"/>
<dbReference type="Pfam" id="PF00781">
    <property type="entry name" value="DAGK_cat"/>
    <property type="match status" value="1"/>
</dbReference>
<comment type="function">
    <text evidence="10">Phosphorylates the second messenger diacylglycerol (DAG) to generate phosphatidic acid (PA), another important signaling molecule. PA is required for plant development and responses to abiotic stress and pathogen attack. May be involved in the accumulation of PA during cold stress.</text>
</comment>
<keyword evidence="5 11" id="KW-0547">Nucleotide-binding</keyword>
<evidence type="ECO:0000256" key="8">
    <source>
        <dbReference type="ARBA" id="ARBA00022840"/>
    </source>
</evidence>
<feature type="region of interest" description="Disordered" evidence="12">
    <location>
        <begin position="660"/>
        <end position="706"/>
    </location>
</feature>
<evidence type="ECO:0000256" key="10">
    <source>
        <dbReference type="ARBA" id="ARBA00060336"/>
    </source>
</evidence>
<keyword evidence="9" id="KW-0346">Stress response</keyword>
<dbReference type="PROSITE" id="PS50146">
    <property type="entry name" value="DAGK"/>
    <property type="match status" value="1"/>
</dbReference>
<evidence type="ECO:0000256" key="6">
    <source>
        <dbReference type="ARBA" id="ARBA00022777"/>
    </source>
</evidence>
<evidence type="ECO:0000256" key="1">
    <source>
        <dbReference type="ARBA" id="ARBA00001383"/>
    </source>
</evidence>
<dbReference type="SMART" id="SM00045">
    <property type="entry name" value="DAGKa"/>
    <property type="match status" value="1"/>
</dbReference>
<evidence type="ECO:0000259" key="13">
    <source>
        <dbReference type="PROSITE" id="PS50146"/>
    </source>
</evidence>
<evidence type="ECO:0000256" key="3">
    <source>
        <dbReference type="ARBA" id="ARBA00011245"/>
    </source>
</evidence>
<dbReference type="PANTHER" id="PTHR11255:SF29">
    <property type="entry name" value="DIACYLGLYCEROL KINASE"/>
    <property type="match status" value="1"/>
</dbReference>
<keyword evidence="6 11" id="KW-0418">Kinase</keyword>
<feature type="domain" description="DAGKc" evidence="13">
    <location>
        <begin position="46"/>
        <end position="199"/>
    </location>
</feature>
<dbReference type="AlphaFoldDB" id="A0A803QCT5"/>
<dbReference type="InterPro" id="IPR001206">
    <property type="entry name" value="Diacylglycerol_kinase_cat_dom"/>
</dbReference>
<comment type="subunit">
    <text evidence="3">Monomer.</text>
</comment>
<feature type="region of interest" description="Disordered" evidence="12">
    <location>
        <begin position="458"/>
        <end position="485"/>
    </location>
</feature>
<dbReference type="PROSITE" id="PS50878">
    <property type="entry name" value="RT_POL"/>
    <property type="match status" value="1"/>
</dbReference>